<proteinExistence type="predicted"/>
<keyword evidence="5" id="KW-0472">Membrane</keyword>
<sequence length="395" mass="42910">MKNHSKFLIPGIIVVGMILRLPFTAIPPILSSISKSEGVPVGQLGMLTTIPLIAFALFSSTAPKVAQKIGLERAFALMLMLLIIGSGIRVINATFLYIGTMLIGIGVAHMNVLLPSVIRTYFPMKVGPMTSVFTFSMMLATAVGASLAAPITALTSWQIFVGLLTILLIGALLVWLPNERFAAKRQATQITSPHQKTVRFNVWKNRNAWLLLFFGGMQSAMFYVLMAWGPTMAIQTGLTPATAGLFSGLNSLIGLPFALTVPSIVVRLNKHQKQWLVASFSILGTIGYLLLLNPQGTFAYWLLVNLFIGVGTSVLFPYLMTTFTLKTSTPGQTAQLSGMSQSGGYLIAAIGPAMFGYAYGWWHSWTPQIIVIIILFILMTLAIVVVENHEKIVEA</sequence>
<evidence type="ECO:0000256" key="5">
    <source>
        <dbReference type="ARBA" id="ARBA00023136"/>
    </source>
</evidence>
<dbReference type="Gene3D" id="1.20.1250.20">
    <property type="entry name" value="MFS general substrate transporter like domains"/>
    <property type="match status" value="1"/>
</dbReference>
<name>A0A1X0VEB5_LEUPS</name>
<keyword evidence="3" id="KW-0812">Transmembrane</keyword>
<dbReference type="AlphaFoldDB" id="A0A1X0VEB5"/>
<dbReference type="PANTHER" id="PTHR23523">
    <property type="match status" value="1"/>
</dbReference>
<dbReference type="PANTHER" id="PTHR23523:SF2">
    <property type="entry name" value="2-NITROIMIDAZOLE TRANSPORTER"/>
    <property type="match status" value="1"/>
</dbReference>
<evidence type="ECO:0000256" key="1">
    <source>
        <dbReference type="ARBA" id="ARBA00004651"/>
    </source>
</evidence>
<gene>
    <name evidence="6" type="ORF">BMR96_04530</name>
</gene>
<dbReference type="PROSITE" id="PS50850">
    <property type="entry name" value="MFS"/>
    <property type="match status" value="1"/>
</dbReference>
<dbReference type="Proteomes" id="UP000192288">
    <property type="component" value="Unassembled WGS sequence"/>
</dbReference>
<comment type="subcellular location">
    <subcellularLocation>
        <location evidence="1">Cell membrane</location>
        <topology evidence="1">Multi-pass membrane protein</topology>
    </subcellularLocation>
</comment>
<protein>
    <submittedName>
        <fullName evidence="6">MFS transporter</fullName>
    </submittedName>
</protein>
<evidence type="ECO:0000313" key="6">
    <source>
        <dbReference type="EMBL" id="ORI97974.1"/>
    </source>
</evidence>
<evidence type="ECO:0000256" key="4">
    <source>
        <dbReference type="ARBA" id="ARBA00022989"/>
    </source>
</evidence>
<accession>A0A1X0VEB5</accession>
<evidence type="ECO:0000313" key="7">
    <source>
        <dbReference type="Proteomes" id="UP000192288"/>
    </source>
</evidence>
<evidence type="ECO:0000256" key="2">
    <source>
        <dbReference type="ARBA" id="ARBA00022448"/>
    </source>
</evidence>
<reference evidence="6 7" key="1">
    <citation type="journal article" date="2017" name="Front. Microbiol.">
        <title>Genomic Characterization of Dairy Associated Leuconostoc Species and Diversity of Leuconostocs in Undefined Mixed Mesophilic Starter Cultures.</title>
        <authorList>
            <person name="Frantzen C.A."/>
            <person name="Kot W."/>
            <person name="Pedersen T.B."/>
            <person name="Ardo Y.M."/>
            <person name="Broadbent J.R."/>
            <person name="Neve H."/>
            <person name="Hansen L.H."/>
            <person name="Dal Bello F."/>
            <person name="Ostlie H.M."/>
            <person name="Kleppen H.P."/>
            <person name="Vogensen F.K."/>
            <person name="Holo H."/>
        </authorList>
    </citation>
    <scope>NUCLEOTIDE SEQUENCE [LARGE SCALE GENOMIC DNA]</scope>
    <source>
        <strain evidence="6 7">LMGCF08</strain>
    </source>
</reference>
<dbReference type="InterPro" id="IPR011701">
    <property type="entry name" value="MFS"/>
</dbReference>
<dbReference type="InterPro" id="IPR020846">
    <property type="entry name" value="MFS_dom"/>
</dbReference>
<dbReference type="GeneID" id="97231450"/>
<keyword evidence="2" id="KW-0813">Transport</keyword>
<dbReference type="GO" id="GO:0005886">
    <property type="term" value="C:plasma membrane"/>
    <property type="evidence" value="ECO:0007669"/>
    <property type="project" value="UniProtKB-SubCell"/>
</dbReference>
<dbReference type="SUPFAM" id="SSF103473">
    <property type="entry name" value="MFS general substrate transporter"/>
    <property type="match status" value="1"/>
</dbReference>
<keyword evidence="4" id="KW-1133">Transmembrane helix</keyword>
<dbReference type="eggNOG" id="COG2807">
    <property type="taxonomic scope" value="Bacteria"/>
</dbReference>
<dbReference type="InterPro" id="IPR052524">
    <property type="entry name" value="MFS_Cyanate_Porter"/>
</dbReference>
<dbReference type="Pfam" id="PF07690">
    <property type="entry name" value="MFS_1"/>
    <property type="match status" value="1"/>
</dbReference>
<dbReference type="RefSeq" id="WP_080518851.1">
    <property type="nucleotide sequence ID" value="NZ_MPLS01000011.1"/>
</dbReference>
<dbReference type="STRING" id="33968.BMS77_00050"/>
<organism evidence="6 7">
    <name type="scientific">Leuconostoc pseudomesenteroides</name>
    <dbReference type="NCBI Taxonomy" id="33968"/>
    <lineage>
        <taxon>Bacteria</taxon>
        <taxon>Bacillati</taxon>
        <taxon>Bacillota</taxon>
        <taxon>Bacilli</taxon>
        <taxon>Lactobacillales</taxon>
        <taxon>Lactobacillaceae</taxon>
        <taxon>Leuconostoc</taxon>
    </lineage>
</organism>
<comment type="caution">
    <text evidence="6">The sequence shown here is derived from an EMBL/GenBank/DDBJ whole genome shotgun (WGS) entry which is preliminary data.</text>
</comment>
<evidence type="ECO:0000256" key="3">
    <source>
        <dbReference type="ARBA" id="ARBA00022692"/>
    </source>
</evidence>
<dbReference type="InterPro" id="IPR036259">
    <property type="entry name" value="MFS_trans_sf"/>
</dbReference>
<dbReference type="EMBL" id="MPLS01000011">
    <property type="protein sequence ID" value="ORI97974.1"/>
    <property type="molecule type" value="Genomic_DNA"/>
</dbReference>
<dbReference type="GO" id="GO:0022857">
    <property type="term" value="F:transmembrane transporter activity"/>
    <property type="evidence" value="ECO:0007669"/>
    <property type="project" value="InterPro"/>
</dbReference>